<comment type="caution">
    <text evidence="12">The sequence shown here is derived from an EMBL/GenBank/DDBJ whole genome shotgun (WGS) entry which is preliminary data.</text>
</comment>
<dbReference type="GO" id="GO:0008510">
    <property type="term" value="F:sodium:bicarbonate symporter activity"/>
    <property type="evidence" value="ECO:0007669"/>
    <property type="project" value="TreeGrafter"/>
</dbReference>
<evidence type="ECO:0000256" key="4">
    <source>
        <dbReference type="ARBA" id="ARBA00022475"/>
    </source>
</evidence>
<feature type="transmembrane region" description="Helical" evidence="9">
    <location>
        <begin position="646"/>
        <end position="664"/>
    </location>
</feature>
<feature type="transmembrane region" description="Helical" evidence="9">
    <location>
        <begin position="419"/>
        <end position="439"/>
    </location>
</feature>
<dbReference type="Pfam" id="PF00955">
    <property type="entry name" value="HCO3_cotransp"/>
    <property type="match status" value="1"/>
</dbReference>
<dbReference type="PANTHER" id="PTHR11453:SF36">
    <property type="entry name" value="ANION EXCHANGE PROTEIN"/>
    <property type="match status" value="1"/>
</dbReference>
<evidence type="ECO:0000256" key="7">
    <source>
        <dbReference type="ARBA" id="ARBA00023065"/>
    </source>
</evidence>
<proteinExistence type="inferred from homology"/>
<keyword evidence="5 9" id="KW-0812">Transmembrane</keyword>
<dbReference type="EMBL" id="UYJE01006112">
    <property type="protein sequence ID" value="VDI43129.1"/>
    <property type="molecule type" value="Genomic_DNA"/>
</dbReference>
<keyword evidence="13" id="KW-1185">Reference proteome</keyword>
<evidence type="ECO:0000256" key="6">
    <source>
        <dbReference type="ARBA" id="ARBA00022989"/>
    </source>
</evidence>
<evidence type="ECO:0000256" key="9">
    <source>
        <dbReference type="RuleBase" id="RU362035"/>
    </source>
</evidence>
<evidence type="ECO:0000259" key="10">
    <source>
        <dbReference type="Pfam" id="PF00955"/>
    </source>
</evidence>
<dbReference type="PANTHER" id="PTHR11453">
    <property type="entry name" value="ANION EXCHANGE PROTEIN"/>
    <property type="match status" value="1"/>
</dbReference>
<feature type="transmembrane region" description="Helical" evidence="9">
    <location>
        <begin position="476"/>
        <end position="498"/>
    </location>
</feature>
<comment type="caution">
    <text evidence="9">Lacks conserved residue(s) required for the propagation of feature annotation.</text>
</comment>
<dbReference type="GO" id="GO:0005452">
    <property type="term" value="F:solute:inorganic anion antiporter activity"/>
    <property type="evidence" value="ECO:0007669"/>
    <property type="project" value="InterPro"/>
</dbReference>
<dbReference type="NCBIfam" id="TIGR00834">
    <property type="entry name" value="ae"/>
    <property type="match status" value="1"/>
</dbReference>
<dbReference type="InterPro" id="IPR011531">
    <property type="entry name" value="HCO3_transpt-like_TM_dom"/>
</dbReference>
<dbReference type="Proteomes" id="UP000596742">
    <property type="component" value="Unassembled WGS sequence"/>
</dbReference>
<name>A0A8B6F2B6_MYTGA</name>
<dbReference type="GO" id="GO:0008509">
    <property type="term" value="F:monoatomic anion transmembrane transporter activity"/>
    <property type="evidence" value="ECO:0007669"/>
    <property type="project" value="InterPro"/>
</dbReference>
<dbReference type="InterPro" id="IPR016152">
    <property type="entry name" value="PTrfase/Anion_transptr"/>
</dbReference>
<dbReference type="Pfam" id="PF07565">
    <property type="entry name" value="Band_3_cyto"/>
    <property type="match status" value="1"/>
</dbReference>
<feature type="transmembrane region" description="Helical" evidence="9">
    <location>
        <begin position="813"/>
        <end position="834"/>
    </location>
</feature>
<keyword evidence="3 9" id="KW-0813">Transport</keyword>
<dbReference type="PRINTS" id="PR01232">
    <property type="entry name" value="NAHCO3TRSPRT"/>
</dbReference>
<feature type="transmembrane region" description="Helical" evidence="9">
    <location>
        <begin position="608"/>
        <end position="626"/>
    </location>
</feature>
<comment type="subcellular location">
    <subcellularLocation>
        <location evidence="1">Basolateral cell membrane</location>
        <topology evidence="1">Multi-pass membrane protein</topology>
    </subcellularLocation>
    <subcellularLocation>
        <location evidence="9">Membrane</location>
        <topology evidence="9">Multi-pass membrane protein</topology>
    </subcellularLocation>
</comment>
<dbReference type="GO" id="GO:0051453">
    <property type="term" value="P:regulation of intracellular pH"/>
    <property type="evidence" value="ECO:0007669"/>
    <property type="project" value="TreeGrafter"/>
</dbReference>
<keyword evidence="4" id="KW-1003">Cell membrane</keyword>
<dbReference type="PRINTS" id="PR01231">
    <property type="entry name" value="HCO3TRNSPORT"/>
</dbReference>
<keyword evidence="7 9" id="KW-0406">Ion transport</keyword>
<evidence type="ECO:0000313" key="13">
    <source>
        <dbReference type="Proteomes" id="UP000596742"/>
    </source>
</evidence>
<dbReference type="AlphaFoldDB" id="A0A8B6F2B6"/>
<dbReference type="GO" id="GO:0016323">
    <property type="term" value="C:basolateral plasma membrane"/>
    <property type="evidence" value="ECO:0007669"/>
    <property type="project" value="UniProtKB-SubCell"/>
</dbReference>
<reference evidence="12" key="1">
    <citation type="submission" date="2018-11" db="EMBL/GenBank/DDBJ databases">
        <authorList>
            <person name="Alioto T."/>
            <person name="Alioto T."/>
        </authorList>
    </citation>
    <scope>NUCLEOTIDE SEQUENCE</scope>
</reference>
<feature type="transmembrane region" description="Helical" evidence="9">
    <location>
        <begin position="695"/>
        <end position="714"/>
    </location>
</feature>
<evidence type="ECO:0000256" key="8">
    <source>
        <dbReference type="ARBA" id="ARBA00023136"/>
    </source>
</evidence>
<dbReference type="FunFam" id="1.10.287.570:FF:000001">
    <property type="entry name" value="Anion exchange protein"/>
    <property type="match status" value="1"/>
</dbReference>
<evidence type="ECO:0000256" key="1">
    <source>
        <dbReference type="ARBA" id="ARBA00004554"/>
    </source>
</evidence>
<feature type="domain" description="Bicarbonate transporter-like transmembrane" evidence="10">
    <location>
        <begin position="362"/>
        <end position="925"/>
    </location>
</feature>
<keyword evidence="6 9" id="KW-1133">Transmembrane helix</keyword>
<gene>
    <name evidence="12" type="ORF">MGAL_10B051756</name>
</gene>
<organism evidence="12 13">
    <name type="scientific">Mytilus galloprovincialis</name>
    <name type="common">Mediterranean mussel</name>
    <dbReference type="NCBI Taxonomy" id="29158"/>
    <lineage>
        <taxon>Eukaryota</taxon>
        <taxon>Metazoa</taxon>
        <taxon>Spiralia</taxon>
        <taxon>Lophotrochozoa</taxon>
        <taxon>Mollusca</taxon>
        <taxon>Bivalvia</taxon>
        <taxon>Autobranchia</taxon>
        <taxon>Pteriomorphia</taxon>
        <taxon>Mytilida</taxon>
        <taxon>Mytiloidea</taxon>
        <taxon>Mytilidae</taxon>
        <taxon>Mytilinae</taxon>
        <taxon>Mytilus</taxon>
    </lineage>
</organism>
<evidence type="ECO:0000256" key="3">
    <source>
        <dbReference type="ARBA" id="ARBA00022448"/>
    </source>
</evidence>
<evidence type="ECO:0000256" key="5">
    <source>
        <dbReference type="ARBA" id="ARBA00022692"/>
    </source>
</evidence>
<dbReference type="InterPro" id="IPR003020">
    <property type="entry name" value="HCO3_transpt_euk"/>
</dbReference>
<evidence type="ECO:0000313" key="12">
    <source>
        <dbReference type="EMBL" id="VDI43129.1"/>
    </source>
</evidence>
<feature type="transmembrane region" description="Helical" evidence="9">
    <location>
        <begin position="867"/>
        <end position="884"/>
    </location>
</feature>
<evidence type="ECO:0000256" key="2">
    <source>
        <dbReference type="ARBA" id="ARBA00010993"/>
    </source>
</evidence>
<protein>
    <recommendedName>
        <fullName evidence="9">Anion exchange protein</fullName>
    </recommendedName>
</protein>
<feature type="domain" description="Band 3 cytoplasmic" evidence="11">
    <location>
        <begin position="41"/>
        <end position="325"/>
    </location>
</feature>
<dbReference type="InterPro" id="IPR003024">
    <property type="entry name" value="Na/HCO3_transpt"/>
</dbReference>
<dbReference type="Gene3D" id="3.40.930.10">
    <property type="entry name" value="Mannitol-specific EII, Chain A"/>
    <property type="match status" value="1"/>
</dbReference>
<feature type="transmembrane region" description="Helical" evidence="9">
    <location>
        <begin position="391"/>
        <end position="412"/>
    </location>
</feature>
<dbReference type="InterPro" id="IPR013769">
    <property type="entry name" value="Band3_cytoplasmic_dom"/>
</dbReference>
<dbReference type="OrthoDB" id="1735926at2759"/>
<keyword evidence="8 9" id="KW-0472">Membrane</keyword>
<dbReference type="Gene3D" id="1.10.287.570">
    <property type="entry name" value="Helical hairpin bin"/>
    <property type="match status" value="1"/>
</dbReference>
<feature type="transmembrane region" description="Helical" evidence="9">
    <location>
        <begin position="735"/>
        <end position="759"/>
    </location>
</feature>
<accession>A0A8B6F2B6</accession>
<sequence length="993" mass="112239">MNGMNGSYEVKNGEQISHRKRSLAVTEFIQGLLTKNDDETHVVFCQLDTLTKKDEEVIWRESARWVKYEEDVEENGKRWSKPHVASVTLHNVLELRTQMFGGALVLDADVTNIPQLADLIIEELSKNKTITENTKSLIRSSLLARHVHPHLKRRRISTADSGGNIITQCSMPKTSSAADFAKMKARQHAEGRGETNGHLPESSPLIKLNKPFMKKIPEGAQVANVWVGEIEDLKEPITAFIRLDKPRAIGDLTEVPLPTRFIFLHLSPVGEPGHIFAIGRAMSNMMVDVIFSEVAYKAKSREDIMHGFDEFLDQTTVLPPGQWDPEIRLEPPTKVPSQEGRRRFESIAEEEHSDPTLVRTGRLFGGLIEDIKRKVPFYISDFKDGFHIQCLGAVLFMYLATLTPNITFGALLGQSTQHYMGTMECIVAVAFVNLVFALFGGQPLIIMGSTGPVLVLEIILYTMCRDSDWDFLPFRCLVGLWSALFLLIIVAFDLSALVRYITRFTEESFACLIAIIFIVESFKKIFSIADTHPFNTHPEIPLDYTCFCVPSNQSSVYNMTTVPLTTYAFNSTTDTITNWTNVQREDCARLGGVLEGSGCGTTVYHDNVFFLSFIIGVGTFGVAWALVNMKKSTFFPTVVRQTIGDFAVFISICSMVLLDVLLGVPTPKLMVPNTIQPSRPDRPWFISPYSAHNPWWVWIATALPALVAVILIFMDQQITAVIINRKENKLKKGCGYHLDLTITTFCLVVCSFFGLPWYVAATVRSMAHVNSLKMESECTAPGEKPVFLGCREQRLTPLIIAILNGCSVFMTSILQLVPMPVLYGVFLYMGVSALRGMQFMDRMMIMLMPAKYQPDHMYLRHVRIKRVHLFTFFQILCLGILWAIKAIKTISIVFPVMVLGTCFVRKGMERIFSKNELKWLDELMPEDKMMKQEDEGELIVDDDDMDDEDDDGPIEFLQLKKYRKIGSVEHMPWNLKQDSKTKYRKGPDDESIV</sequence>
<comment type="similarity">
    <text evidence="2 9">Belongs to the anion exchanger (TC 2.A.31) family.</text>
</comment>
<evidence type="ECO:0000259" key="11">
    <source>
        <dbReference type="Pfam" id="PF07565"/>
    </source>
</evidence>
<dbReference type="SUPFAM" id="SSF55804">
    <property type="entry name" value="Phoshotransferase/anion transport protein"/>
    <property type="match status" value="1"/>
</dbReference>